<dbReference type="RefSeq" id="WP_162444425.1">
    <property type="nucleotide sequence ID" value="NZ_CP048222.1"/>
</dbReference>
<accession>A0A6C0GL97</accession>
<protein>
    <submittedName>
        <fullName evidence="1">DUF3575 domain-containing protein</fullName>
    </submittedName>
</protein>
<sequence length="196" mass="22338">MKTAFICIIILSITFYARSQSNDQNNIVKGRIIILPLGGLMYSVGIGYERLIRNHFSLQVLINRSGIDMSSTDGANEVYNNVIPELKYYFNTREVVAKSYYISSFLEIQQNSITPGGEQSTDNYLISSKQKQASPGLLLGKNFQLSRKLHLETYMGAKYRMGNEKTEQVINSTQASFSRRYEMFGMRAGFNLAYRF</sequence>
<dbReference type="AlphaFoldDB" id="A0A6C0GL97"/>
<evidence type="ECO:0000313" key="2">
    <source>
        <dbReference type="Proteomes" id="UP000480178"/>
    </source>
</evidence>
<dbReference type="Proteomes" id="UP000480178">
    <property type="component" value="Chromosome"/>
</dbReference>
<dbReference type="KEGG" id="rhoz:GXP67_18075"/>
<proteinExistence type="predicted"/>
<dbReference type="EMBL" id="CP048222">
    <property type="protein sequence ID" value="QHT68412.1"/>
    <property type="molecule type" value="Genomic_DNA"/>
</dbReference>
<name>A0A6C0GL97_9BACT</name>
<evidence type="ECO:0000313" key="1">
    <source>
        <dbReference type="EMBL" id="QHT68412.1"/>
    </source>
</evidence>
<organism evidence="1 2">
    <name type="scientific">Rhodocytophaga rosea</name>
    <dbReference type="NCBI Taxonomy" id="2704465"/>
    <lineage>
        <taxon>Bacteria</taxon>
        <taxon>Pseudomonadati</taxon>
        <taxon>Bacteroidota</taxon>
        <taxon>Cytophagia</taxon>
        <taxon>Cytophagales</taxon>
        <taxon>Rhodocytophagaceae</taxon>
        <taxon>Rhodocytophaga</taxon>
    </lineage>
</organism>
<keyword evidence="2" id="KW-1185">Reference proteome</keyword>
<reference evidence="1 2" key="1">
    <citation type="submission" date="2020-01" db="EMBL/GenBank/DDBJ databases">
        <authorList>
            <person name="Kim M.K."/>
        </authorList>
    </citation>
    <scope>NUCLEOTIDE SEQUENCE [LARGE SCALE GENOMIC DNA]</scope>
    <source>
        <strain evidence="1 2">172606-1</strain>
    </source>
</reference>
<gene>
    <name evidence="1" type="ORF">GXP67_18075</name>
</gene>